<gene>
    <name evidence="1" type="ORF">DPMN_091896</name>
</gene>
<name>A0A9D4R0D1_DREPO</name>
<reference evidence="1" key="2">
    <citation type="submission" date="2020-11" db="EMBL/GenBank/DDBJ databases">
        <authorList>
            <person name="McCartney M.A."/>
            <person name="Auch B."/>
            <person name="Kono T."/>
            <person name="Mallez S."/>
            <person name="Becker A."/>
            <person name="Gohl D.M."/>
            <person name="Silverstein K.A.T."/>
            <person name="Koren S."/>
            <person name="Bechman K.B."/>
            <person name="Herman A."/>
            <person name="Abrahante J.E."/>
            <person name="Garbe J."/>
        </authorList>
    </citation>
    <scope>NUCLEOTIDE SEQUENCE</scope>
    <source>
        <strain evidence="1">Duluth1</strain>
        <tissue evidence="1">Whole animal</tissue>
    </source>
</reference>
<organism evidence="1 2">
    <name type="scientific">Dreissena polymorpha</name>
    <name type="common">Zebra mussel</name>
    <name type="synonym">Mytilus polymorpha</name>
    <dbReference type="NCBI Taxonomy" id="45954"/>
    <lineage>
        <taxon>Eukaryota</taxon>
        <taxon>Metazoa</taxon>
        <taxon>Spiralia</taxon>
        <taxon>Lophotrochozoa</taxon>
        <taxon>Mollusca</taxon>
        <taxon>Bivalvia</taxon>
        <taxon>Autobranchia</taxon>
        <taxon>Heteroconchia</taxon>
        <taxon>Euheterodonta</taxon>
        <taxon>Imparidentia</taxon>
        <taxon>Neoheterodontei</taxon>
        <taxon>Myida</taxon>
        <taxon>Dreissenoidea</taxon>
        <taxon>Dreissenidae</taxon>
        <taxon>Dreissena</taxon>
    </lineage>
</organism>
<dbReference type="Proteomes" id="UP000828390">
    <property type="component" value="Unassembled WGS sequence"/>
</dbReference>
<dbReference type="AlphaFoldDB" id="A0A9D4R0D1"/>
<evidence type="ECO:0000313" key="2">
    <source>
        <dbReference type="Proteomes" id="UP000828390"/>
    </source>
</evidence>
<keyword evidence="2" id="KW-1185">Reference proteome</keyword>
<comment type="caution">
    <text evidence="1">The sequence shown here is derived from an EMBL/GenBank/DDBJ whole genome shotgun (WGS) entry which is preliminary data.</text>
</comment>
<evidence type="ECO:0000313" key="1">
    <source>
        <dbReference type="EMBL" id="KAH3849493.1"/>
    </source>
</evidence>
<dbReference type="EMBL" id="JAIWYP010000003">
    <property type="protein sequence ID" value="KAH3849493.1"/>
    <property type="molecule type" value="Genomic_DNA"/>
</dbReference>
<proteinExistence type="predicted"/>
<protein>
    <submittedName>
        <fullName evidence="1">Uncharacterized protein</fullName>
    </submittedName>
</protein>
<reference evidence="1" key="1">
    <citation type="journal article" date="2019" name="bioRxiv">
        <title>The Genome of the Zebra Mussel, Dreissena polymorpha: A Resource for Invasive Species Research.</title>
        <authorList>
            <person name="McCartney M.A."/>
            <person name="Auch B."/>
            <person name="Kono T."/>
            <person name="Mallez S."/>
            <person name="Zhang Y."/>
            <person name="Obille A."/>
            <person name="Becker A."/>
            <person name="Abrahante J.E."/>
            <person name="Garbe J."/>
            <person name="Badalamenti J.P."/>
            <person name="Herman A."/>
            <person name="Mangelson H."/>
            <person name="Liachko I."/>
            <person name="Sullivan S."/>
            <person name="Sone E.D."/>
            <person name="Koren S."/>
            <person name="Silverstein K.A.T."/>
            <person name="Beckman K.B."/>
            <person name="Gohl D.M."/>
        </authorList>
    </citation>
    <scope>NUCLEOTIDE SEQUENCE</scope>
    <source>
        <strain evidence="1">Duluth1</strain>
        <tissue evidence="1">Whole animal</tissue>
    </source>
</reference>
<accession>A0A9D4R0D1</accession>
<sequence length="51" mass="5963">MLLQEKGVEDIETYLIRNPKPYTVGPRDVAPVANDTIRGSRHRIPRWIRFS</sequence>